<evidence type="ECO:0000313" key="14">
    <source>
        <dbReference type="EMBL" id="BAV91823.1"/>
    </source>
</evidence>
<comment type="catalytic activity">
    <reaction evidence="12">
        <text>tRNA(Cys) + L-cysteine + ATP = L-cysteinyl-tRNA(Cys) + AMP + diphosphate</text>
        <dbReference type="Rhea" id="RHEA:17773"/>
        <dbReference type="Rhea" id="RHEA-COMP:9661"/>
        <dbReference type="Rhea" id="RHEA-COMP:9679"/>
        <dbReference type="ChEBI" id="CHEBI:30616"/>
        <dbReference type="ChEBI" id="CHEBI:33019"/>
        <dbReference type="ChEBI" id="CHEBI:35235"/>
        <dbReference type="ChEBI" id="CHEBI:78442"/>
        <dbReference type="ChEBI" id="CHEBI:78517"/>
        <dbReference type="ChEBI" id="CHEBI:456215"/>
        <dbReference type="EC" id="6.1.1.16"/>
    </reaction>
</comment>
<evidence type="ECO:0000256" key="6">
    <source>
        <dbReference type="ARBA" id="ARBA00022723"/>
    </source>
</evidence>
<dbReference type="HAMAP" id="MF_00041">
    <property type="entry name" value="Cys_tRNA_synth"/>
    <property type="match status" value="1"/>
</dbReference>
<accession>A0A1J1DPQ1</accession>
<gene>
    <name evidence="12" type="primary">cysS</name>
    <name evidence="14" type="ORF">RSDT_0311</name>
</gene>
<dbReference type="InterPro" id="IPR024909">
    <property type="entry name" value="Cys-tRNA/MSH_ligase"/>
</dbReference>
<evidence type="ECO:0000256" key="12">
    <source>
        <dbReference type="HAMAP-Rule" id="MF_00041"/>
    </source>
</evidence>
<dbReference type="Pfam" id="PF09190">
    <property type="entry name" value="DALR_2"/>
    <property type="match status" value="1"/>
</dbReference>
<keyword evidence="5 12" id="KW-0436">Ligase</keyword>
<dbReference type="InterPro" id="IPR032678">
    <property type="entry name" value="tRNA-synt_1_cat_dom"/>
</dbReference>
<evidence type="ECO:0000256" key="8">
    <source>
        <dbReference type="ARBA" id="ARBA00022833"/>
    </source>
</evidence>
<dbReference type="InterPro" id="IPR009080">
    <property type="entry name" value="tRNAsynth_Ia_anticodon-bd"/>
</dbReference>
<dbReference type="Pfam" id="PF01406">
    <property type="entry name" value="tRNA-synt_1e"/>
    <property type="match status" value="1"/>
</dbReference>
<evidence type="ECO:0000313" key="15">
    <source>
        <dbReference type="Proteomes" id="UP000242645"/>
    </source>
</evidence>
<dbReference type="Gene3D" id="3.40.50.620">
    <property type="entry name" value="HUPs"/>
    <property type="match status" value="1"/>
</dbReference>
<dbReference type="PANTHER" id="PTHR10890">
    <property type="entry name" value="CYSTEINYL-TRNA SYNTHETASE"/>
    <property type="match status" value="1"/>
</dbReference>
<dbReference type="InterPro" id="IPR015273">
    <property type="entry name" value="Cys-tRNA-synt_Ia_DALR"/>
</dbReference>
<dbReference type="GO" id="GO:0005829">
    <property type="term" value="C:cytosol"/>
    <property type="evidence" value="ECO:0007669"/>
    <property type="project" value="TreeGrafter"/>
</dbReference>
<dbReference type="RefSeq" id="WP_096399352.1">
    <property type="nucleotide sequence ID" value="NZ_AP017368.1"/>
</dbReference>
<dbReference type="Proteomes" id="UP000242645">
    <property type="component" value="Chromosome"/>
</dbReference>
<feature type="binding site" evidence="12">
    <location>
        <position position="266"/>
    </location>
    <ligand>
        <name>ATP</name>
        <dbReference type="ChEBI" id="CHEBI:30616"/>
    </ligand>
</feature>
<comment type="subcellular location">
    <subcellularLocation>
        <location evidence="1 12">Cytoplasm</location>
    </subcellularLocation>
</comment>
<dbReference type="InterPro" id="IPR015803">
    <property type="entry name" value="Cys-tRNA-ligase"/>
</dbReference>
<dbReference type="PRINTS" id="PR00983">
    <property type="entry name" value="TRNASYNTHCYS"/>
</dbReference>
<evidence type="ECO:0000256" key="10">
    <source>
        <dbReference type="ARBA" id="ARBA00022917"/>
    </source>
</evidence>
<feature type="binding site" evidence="12">
    <location>
        <position position="235"/>
    </location>
    <ligand>
        <name>Zn(2+)</name>
        <dbReference type="ChEBI" id="CHEBI:29105"/>
    </ligand>
</feature>
<dbReference type="GO" id="GO:0004817">
    <property type="term" value="F:cysteine-tRNA ligase activity"/>
    <property type="evidence" value="ECO:0007669"/>
    <property type="project" value="UniProtKB-UniRule"/>
</dbReference>
<dbReference type="OrthoDB" id="9815130at2"/>
<evidence type="ECO:0000256" key="3">
    <source>
        <dbReference type="ARBA" id="ARBA00011245"/>
    </source>
</evidence>
<dbReference type="GO" id="GO:0008270">
    <property type="term" value="F:zinc ion binding"/>
    <property type="evidence" value="ECO:0007669"/>
    <property type="project" value="UniProtKB-UniRule"/>
</dbReference>
<feature type="short sequence motif" description="'HIGH' region" evidence="12">
    <location>
        <begin position="29"/>
        <end position="39"/>
    </location>
</feature>
<feature type="binding site" evidence="12">
    <location>
        <position position="231"/>
    </location>
    <ligand>
        <name>Zn(2+)</name>
        <dbReference type="ChEBI" id="CHEBI:29105"/>
    </ligand>
</feature>
<evidence type="ECO:0000256" key="4">
    <source>
        <dbReference type="ARBA" id="ARBA00022490"/>
    </source>
</evidence>
<comment type="cofactor">
    <cofactor evidence="12">
        <name>Zn(2+)</name>
        <dbReference type="ChEBI" id="CHEBI:29105"/>
    </cofactor>
    <text evidence="12">Binds 1 zinc ion per subunit.</text>
</comment>
<dbReference type="GO" id="GO:0005524">
    <property type="term" value="F:ATP binding"/>
    <property type="evidence" value="ECO:0007669"/>
    <property type="project" value="UniProtKB-UniRule"/>
</dbReference>
<feature type="short sequence motif" description="'KMSKS' region" evidence="12">
    <location>
        <begin position="263"/>
        <end position="267"/>
    </location>
</feature>
<keyword evidence="9 12" id="KW-0067">ATP-binding</keyword>
<evidence type="ECO:0000256" key="11">
    <source>
        <dbReference type="ARBA" id="ARBA00023146"/>
    </source>
</evidence>
<keyword evidence="11 12" id="KW-0030">Aminoacyl-tRNA synthetase</keyword>
<feature type="binding site" evidence="12">
    <location>
        <position position="208"/>
    </location>
    <ligand>
        <name>Zn(2+)</name>
        <dbReference type="ChEBI" id="CHEBI:29105"/>
    </ligand>
</feature>
<dbReference type="NCBIfam" id="TIGR00435">
    <property type="entry name" value="cysS"/>
    <property type="match status" value="1"/>
</dbReference>
<evidence type="ECO:0000259" key="13">
    <source>
        <dbReference type="SMART" id="SM00840"/>
    </source>
</evidence>
<dbReference type="SUPFAM" id="SSF52374">
    <property type="entry name" value="Nucleotidylyl transferase"/>
    <property type="match status" value="1"/>
</dbReference>
<dbReference type="Gene3D" id="1.20.120.1910">
    <property type="entry name" value="Cysteine-tRNA ligase, C-terminal anti-codon recognition domain"/>
    <property type="match status" value="1"/>
</dbReference>
<dbReference type="GO" id="GO:0006423">
    <property type="term" value="P:cysteinyl-tRNA aminoacylation"/>
    <property type="evidence" value="ECO:0007669"/>
    <property type="project" value="UniProtKB-UniRule"/>
</dbReference>
<comment type="similarity">
    <text evidence="2 12">Belongs to the class-I aminoacyl-tRNA synthetase family.</text>
</comment>
<dbReference type="PANTHER" id="PTHR10890:SF3">
    <property type="entry name" value="CYSTEINE--TRNA LIGASE, CYTOPLASMIC"/>
    <property type="match status" value="1"/>
</dbReference>
<sequence>MLLYNTLGKKKEAFVPANPGKVNMYVCGITAYDFCHIGHARSAVVFDVLARRLRYLGFDLHFVRNFTDIDDKIIARAKKESRDWQEVASTYINAFHNDMDRLNVLHADVEPRATEYIPQIQQLCSTLIAEGKAYVTPSGDVYFRVRAWPSYGRLSGRSLDDLIAGARVTPGEEKDDPLDFVLWKAAKPDEPFWESPWGKGRPGWHIECSAMSAPWLPLDIHGGGQDLIFPHHENEIAQSEAAWHSEMATYWIHNGFVQINAEKMSKSLGNFTTIRQILQNYLPETLRFFLLDKHYRSPIDFTPQSMDEAEKALHRVYTSLHEARNALEGSKWKHIVLPENILQEWASLPQTFIAALDDDINTAQALGQIFSQVRLVNRLLEDKNLCTSEGCRTLLTEFLKRAQNWDRQLGLFGAQPTVFLSDLRAIRAKRKNLDLVSVTNLLKQREQARAQKNFMQSDELRNQLLSMGVTVRDTITGQIWDME</sequence>
<evidence type="ECO:0000256" key="2">
    <source>
        <dbReference type="ARBA" id="ARBA00005594"/>
    </source>
</evidence>
<feature type="binding site" evidence="12">
    <location>
        <position position="27"/>
    </location>
    <ligand>
        <name>Zn(2+)</name>
        <dbReference type="ChEBI" id="CHEBI:29105"/>
    </ligand>
</feature>
<keyword evidence="15" id="KW-1185">Reference proteome</keyword>
<feature type="domain" description="Cysteinyl-tRNA synthetase class Ia DALR" evidence="13">
    <location>
        <begin position="351"/>
        <end position="420"/>
    </location>
</feature>
<dbReference type="SMART" id="SM00840">
    <property type="entry name" value="DALR_2"/>
    <property type="match status" value="1"/>
</dbReference>
<keyword evidence="7 12" id="KW-0547">Nucleotide-binding</keyword>
<dbReference type="CDD" id="cd00672">
    <property type="entry name" value="CysRS_core"/>
    <property type="match status" value="1"/>
</dbReference>
<evidence type="ECO:0000256" key="5">
    <source>
        <dbReference type="ARBA" id="ARBA00022598"/>
    </source>
</evidence>
<evidence type="ECO:0000256" key="7">
    <source>
        <dbReference type="ARBA" id="ARBA00022741"/>
    </source>
</evidence>
<keyword evidence="8 12" id="KW-0862">Zinc</keyword>
<keyword evidence="10 12" id="KW-0648">Protein biosynthesis</keyword>
<evidence type="ECO:0000256" key="9">
    <source>
        <dbReference type="ARBA" id="ARBA00022840"/>
    </source>
</evidence>
<dbReference type="Pfam" id="PF23493">
    <property type="entry name" value="CysS_C"/>
    <property type="match status" value="1"/>
</dbReference>
<evidence type="ECO:0000256" key="1">
    <source>
        <dbReference type="ARBA" id="ARBA00004496"/>
    </source>
</evidence>
<proteinExistence type="inferred from homology"/>
<dbReference type="EC" id="6.1.1.16" evidence="12"/>
<dbReference type="EMBL" id="AP017368">
    <property type="protein sequence ID" value="BAV91823.1"/>
    <property type="molecule type" value="Genomic_DNA"/>
</dbReference>
<dbReference type="KEGG" id="dtr:RSDT_0311"/>
<keyword evidence="4 12" id="KW-0963">Cytoplasm</keyword>
<comment type="subunit">
    <text evidence="3 12">Monomer.</text>
</comment>
<protein>
    <recommendedName>
        <fullName evidence="12">Cysteine--tRNA ligase</fullName>
        <ecNumber evidence="12">6.1.1.16</ecNumber>
    </recommendedName>
    <alternativeName>
        <fullName evidence="12">Cysteinyl-tRNA synthetase</fullName>
        <shortName evidence="12">CysRS</shortName>
    </alternativeName>
</protein>
<reference evidence="14 15" key="1">
    <citation type="journal article" date="2017" name="ISME J.">
        <title>Genome of 'Ca. Desulfovibrio trichonymphae', an H2-oxidizing bacterium in a tripartite symbiotic system within a protist cell in the termite gut.</title>
        <authorList>
            <person name="Kuwahara H."/>
            <person name="Yuki M."/>
            <person name="Izawa K."/>
            <person name="Ohkuma M."/>
            <person name="Hongoh Y."/>
        </authorList>
    </citation>
    <scope>NUCLEOTIDE SEQUENCE [LARGE SCALE GENOMIC DNA]</scope>
    <source>
        <strain evidence="14 15">Rs-N31</strain>
    </source>
</reference>
<dbReference type="AlphaFoldDB" id="A0A1J1DPQ1"/>
<dbReference type="SUPFAM" id="SSF47323">
    <property type="entry name" value="Anticodon-binding domain of a subclass of class I aminoacyl-tRNA synthetases"/>
    <property type="match status" value="1"/>
</dbReference>
<organism evidence="14 15">
    <name type="scientific">Candidatus Desulfovibrio trichonymphae</name>
    <dbReference type="NCBI Taxonomy" id="1725232"/>
    <lineage>
        <taxon>Bacteria</taxon>
        <taxon>Pseudomonadati</taxon>
        <taxon>Thermodesulfobacteriota</taxon>
        <taxon>Desulfovibrionia</taxon>
        <taxon>Desulfovibrionales</taxon>
        <taxon>Desulfovibrionaceae</taxon>
        <taxon>Desulfovibrio</taxon>
    </lineage>
</organism>
<name>A0A1J1DPQ1_9BACT</name>
<dbReference type="InterPro" id="IPR014729">
    <property type="entry name" value="Rossmann-like_a/b/a_fold"/>
</dbReference>
<dbReference type="FunFam" id="3.40.50.620:FF:000009">
    <property type="entry name" value="Cysteine--tRNA ligase"/>
    <property type="match status" value="1"/>
</dbReference>
<keyword evidence="6 12" id="KW-0479">Metal-binding</keyword>
<dbReference type="InterPro" id="IPR056411">
    <property type="entry name" value="CysS_C"/>
</dbReference>